<evidence type="ECO:0000256" key="9">
    <source>
        <dbReference type="SAM" id="MobiDB-lite"/>
    </source>
</evidence>
<dbReference type="OrthoDB" id="202158at2759"/>
<dbReference type="Gene3D" id="2.40.50.100">
    <property type="match status" value="1"/>
</dbReference>
<dbReference type="KEGG" id="spaa:SPAPADRAFT_61652"/>
<keyword evidence="3" id="KW-0450">Lipoyl</keyword>
<dbReference type="AlphaFoldDB" id="G3ANV3"/>
<dbReference type="GO" id="GO:0005759">
    <property type="term" value="C:mitochondrial matrix"/>
    <property type="evidence" value="ECO:0007669"/>
    <property type="project" value="UniProtKB-SubCell"/>
</dbReference>
<sequence>MLRAVTLKRTIIQTLSKRQFTGTSLLRDASVFKMPAMSPTMTEGGIVSWKFKPGDSFNSGDVLLEVETDKANIDVEAVDDGKLWEILVPEGAKGIPVGQAIAFIAEPEDDLSSLTKPTIEEPAAAETPAKEEPAIETTKSSSAPAAPSATEAKADSTGVLKSANPNQKISPAVELLLHEHGISNEEALAKIPASGPKGRLLKGDVLAHIGSIDINSVVKLTEFLNNKQHLDLSNIVPAPPKEEASAKSAETATPAAPPKPKNILTIELTSELGEDVSQAKFRFAFEKSLSNAIKQTYAARFPEYAESPTPSSLVSISSDDIFEDLVSAPVTKNRFEVYDINYKFLSKPTSTPSFSAPADDFDELLGLGTKETESHSYDTSKVNVEFKIKFDEQVTDSKQFVEYFQDSLLSQIPANQLTIS</sequence>
<comment type="subunit">
    <text evidence="7">Eukaryotic pyruvate dehydrogenase (PDH) complexes are organized as a core consisting of the oligomeric dihydrolipoamide acetyl-transferase (E2), around which are arranged multiple copies of pyruvate dehydrogenase (E1), dihydrolipoamide dehydrogenase (E3) and protein X (E3BP) bound by non-covalent bonds.</text>
</comment>
<proteinExistence type="inferred from homology"/>
<dbReference type="PROSITE" id="PS50968">
    <property type="entry name" value="BIOTINYL_LIPOYL"/>
    <property type="match status" value="1"/>
</dbReference>
<dbReference type="GO" id="GO:0005198">
    <property type="term" value="F:structural molecule activity"/>
    <property type="evidence" value="ECO:0007669"/>
    <property type="project" value="EnsemblFungi"/>
</dbReference>
<dbReference type="InterPro" id="IPR045257">
    <property type="entry name" value="E2/Pdx1"/>
</dbReference>
<dbReference type="Pfam" id="PF00364">
    <property type="entry name" value="Biotin_lipoyl"/>
    <property type="match status" value="1"/>
</dbReference>
<dbReference type="FunFam" id="4.10.320.10:FF:000017">
    <property type="entry name" value="Pyruvate dehydrogenase complex protein X component, mitochondrial"/>
    <property type="match status" value="1"/>
</dbReference>
<dbReference type="GO" id="GO:0004742">
    <property type="term" value="F:dihydrolipoyllysine-residue acetyltransferase activity"/>
    <property type="evidence" value="ECO:0007669"/>
    <property type="project" value="TreeGrafter"/>
</dbReference>
<keyword evidence="13" id="KW-1185">Reference proteome</keyword>
<accession>G3ANV3</accession>
<evidence type="ECO:0000259" key="10">
    <source>
        <dbReference type="PROSITE" id="PS50968"/>
    </source>
</evidence>
<evidence type="ECO:0000256" key="6">
    <source>
        <dbReference type="ARBA" id="ARBA00059875"/>
    </source>
</evidence>
<evidence type="ECO:0000256" key="4">
    <source>
        <dbReference type="ARBA" id="ARBA00022946"/>
    </source>
</evidence>
<dbReference type="FunFam" id="2.40.50.100:FF:000010">
    <property type="entry name" value="Acetyltransferase component of pyruvate dehydrogenase complex"/>
    <property type="match status" value="1"/>
</dbReference>
<dbReference type="InterPro" id="IPR004167">
    <property type="entry name" value="PSBD"/>
</dbReference>
<dbReference type="InterPro" id="IPR003016">
    <property type="entry name" value="2-oxoA_DH_lipoyl-BS"/>
</dbReference>
<dbReference type="InParanoid" id="G3ANV3"/>
<evidence type="ECO:0000256" key="1">
    <source>
        <dbReference type="ARBA" id="ARBA00004305"/>
    </source>
</evidence>
<feature type="domain" description="Lipoyl-binding" evidence="10">
    <location>
        <begin position="29"/>
        <end position="105"/>
    </location>
</feature>
<dbReference type="GO" id="GO:0006086">
    <property type="term" value="P:pyruvate decarboxylation to acetyl-CoA"/>
    <property type="evidence" value="ECO:0007669"/>
    <property type="project" value="EnsemblFungi"/>
</dbReference>
<evidence type="ECO:0000256" key="8">
    <source>
        <dbReference type="ARBA" id="ARBA00083110"/>
    </source>
</evidence>
<dbReference type="OMA" id="NRFEVYD"/>
<name>G3ANV3_SPAPN</name>
<dbReference type="Proteomes" id="UP000000709">
    <property type="component" value="Unassembled WGS sequence"/>
</dbReference>
<evidence type="ECO:0000313" key="12">
    <source>
        <dbReference type="EMBL" id="EGW32578.1"/>
    </source>
</evidence>
<dbReference type="PANTHER" id="PTHR23151">
    <property type="entry name" value="DIHYDROLIPOAMIDE ACETYL/SUCCINYL-TRANSFERASE-RELATED"/>
    <property type="match status" value="1"/>
</dbReference>
<feature type="region of interest" description="Disordered" evidence="9">
    <location>
        <begin position="121"/>
        <end position="165"/>
    </location>
</feature>
<protein>
    <recommendedName>
        <fullName evidence="8">Dihydrolipoamide dehydrogenase-binding protein of pyruvate dehydrogenase complex</fullName>
    </recommendedName>
</protein>
<keyword evidence="5" id="KW-0496">Mitochondrion</keyword>
<evidence type="ECO:0000256" key="2">
    <source>
        <dbReference type="ARBA" id="ARBA00007317"/>
    </source>
</evidence>
<feature type="non-terminal residue" evidence="12">
    <location>
        <position position="420"/>
    </location>
</feature>
<comment type="similarity">
    <text evidence="2">Belongs to the 2-oxoacid dehydrogenase family.</text>
</comment>
<dbReference type="PROSITE" id="PS00189">
    <property type="entry name" value="LIPOYL"/>
    <property type="match status" value="1"/>
</dbReference>
<reference evidence="12 13" key="1">
    <citation type="journal article" date="2011" name="Proc. Natl. Acad. Sci. U.S.A.">
        <title>Comparative genomics of xylose-fermenting fungi for enhanced biofuel production.</title>
        <authorList>
            <person name="Wohlbach D.J."/>
            <person name="Kuo A."/>
            <person name="Sato T.K."/>
            <person name="Potts K.M."/>
            <person name="Salamov A.A."/>
            <person name="LaButti K.M."/>
            <person name="Sun H."/>
            <person name="Clum A."/>
            <person name="Pangilinan J.L."/>
            <person name="Lindquist E.A."/>
            <person name="Lucas S."/>
            <person name="Lapidus A."/>
            <person name="Jin M."/>
            <person name="Gunawan C."/>
            <person name="Balan V."/>
            <person name="Dale B.E."/>
            <person name="Jeffries T.W."/>
            <person name="Zinkel R."/>
            <person name="Barry K.W."/>
            <person name="Grigoriev I.V."/>
            <person name="Gasch A.P."/>
        </authorList>
    </citation>
    <scope>NUCLEOTIDE SEQUENCE [LARGE SCALE GENOMIC DNA]</scope>
    <source>
        <strain evidence="13">NRRL Y-27907 / 11-Y1</strain>
    </source>
</reference>
<dbReference type="Gene3D" id="4.10.320.10">
    <property type="entry name" value="E3-binding domain"/>
    <property type="match status" value="1"/>
</dbReference>
<dbReference type="SUPFAM" id="SSF47005">
    <property type="entry name" value="Peripheral subunit-binding domain of 2-oxo acid dehydrogenase complex"/>
    <property type="match status" value="1"/>
</dbReference>
<dbReference type="GO" id="GO:0045254">
    <property type="term" value="C:pyruvate dehydrogenase complex"/>
    <property type="evidence" value="ECO:0007669"/>
    <property type="project" value="EnsemblFungi"/>
</dbReference>
<evidence type="ECO:0000259" key="11">
    <source>
        <dbReference type="PROSITE" id="PS51826"/>
    </source>
</evidence>
<dbReference type="SUPFAM" id="SSF51230">
    <property type="entry name" value="Single hybrid motif"/>
    <property type="match status" value="1"/>
</dbReference>
<evidence type="ECO:0000256" key="7">
    <source>
        <dbReference type="ARBA" id="ARBA00065810"/>
    </source>
</evidence>
<dbReference type="PANTHER" id="PTHR23151:SF82">
    <property type="entry name" value="PYRUVATE DEHYDROGENASE COMPLEX PROTEIN X COMPONENT, MITOCHONDRIAL"/>
    <property type="match status" value="1"/>
</dbReference>
<dbReference type="RefSeq" id="XP_007375854.1">
    <property type="nucleotide sequence ID" value="XM_007375792.1"/>
</dbReference>
<dbReference type="GeneID" id="18873988"/>
<dbReference type="PROSITE" id="PS51826">
    <property type="entry name" value="PSBD"/>
    <property type="match status" value="1"/>
</dbReference>
<dbReference type="FunCoup" id="G3ANV3">
    <property type="interactions" value="120"/>
</dbReference>
<evidence type="ECO:0000256" key="3">
    <source>
        <dbReference type="ARBA" id="ARBA00022823"/>
    </source>
</evidence>
<organism evidence="13">
    <name type="scientific">Spathaspora passalidarum (strain NRRL Y-27907 / 11-Y1)</name>
    <dbReference type="NCBI Taxonomy" id="619300"/>
    <lineage>
        <taxon>Eukaryota</taxon>
        <taxon>Fungi</taxon>
        <taxon>Dikarya</taxon>
        <taxon>Ascomycota</taxon>
        <taxon>Saccharomycotina</taxon>
        <taxon>Pichiomycetes</taxon>
        <taxon>Debaryomycetaceae</taxon>
        <taxon>Spathaspora</taxon>
    </lineage>
</organism>
<dbReference type="eggNOG" id="KOG0557">
    <property type="taxonomic scope" value="Eukaryota"/>
</dbReference>
<dbReference type="CDD" id="cd06849">
    <property type="entry name" value="lipoyl_domain"/>
    <property type="match status" value="1"/>
</dbReference>
<dbReference type="InterPro" id="IPR036625">
    <property type="entry name" value="E3-bd_dom_sf"/>
</dbReference>
<evidence type="ECO:0000313" key="13">
    <source>
        <dbReference type="Proteomes" id="UP000000709"/>
    </source>
</evidence>
<feature type="compositionally biased region" description="Low complexity" evidence="9">
    <location>
        <begin position="135"/>
        <end position="151"/>
    </location>
</feature>
<dbReference type="InterPro" id="IPR000089">
    <property type="entry name" value="Biotin_lipoyl"/>
</dbReference>
<evidence type="ECO:0000256" key="5">
    <source>
        <dbReference type="ARBA" id="ARBA00023128"/>
    </source>
</evidence>
<comment type="function">
    <text evidence="6">Required for anchoring dihydrolipoamide dehydrogenase (E3) to the dihydrolipoamide transacetylase (E2) core of the pyruvate dehydrogenase complexes of eukaryotes. This specific binding is essential for a functional PDH complex.</text>
</comment>
<dbReference type="Pfam" id="PF02817">
    <property type="entry name" value="E3_binding"/>
    <property type="match status" value="1"/>
</dbReference>
<keyword evidence="4" id="KW-0809">Transit peptide</keyword>
<dbReference type="HOGENOM" id="CLU_035825_2_1_1"/>
<dbReference type="EMBL" id="GL996502">
    <property type="protein sequence ID" value="EGW32578.1"/>
    <property type="molecule type" value="Genomic_DNA"/>
</dbReference>
<feature type="region of interest" description="Disordered" evidence="9">
    <location>
        <begin position="241"/>
        <end position="260"/>
    </location>
</feature>
<dbReference type="InterPro" id="IPR011053">
    <property type="entry name" value="Single_hybrid_motif"/>
</dbReference>
<gene>
    <name evidence="12" type="ORF">SPAPADRAFT_61652</name>
</gene>
<comment type="subcellular location">
    <subcellularLocation>
        <location evidence="1">Mitochondrion matrix</location>
    </subcellularLocation>
</comment>
<dbReference type="STRING" id="619300.G3ANV3"/>
<feature type="domain" description="Peripheral subunit-binding (PSBD)" evidence="11">
    <location>
        <begin position="168"/>
        <end position="209"/>
    </location>
</feature>